<dbReference type="OrthoDB" id="5400539at2759"/>
<evidence type="ECO:0000256" key="1">
    <source>
        <dbReference type="SAM" id="MobiDB-lite"/>
    </source>
</evidence>
<feature type="compositionally biased region" description="Low complexity" evidence="1">
    <location>
        <begin position="188"/>
        <end position="198"/>
    </location>
</feature>
<evidence type="ECO:0000256" key="2">
    <source>
        <dbReference type="SAM" id="Phobius"/>
    </source>
</evidence>
<name>A0A4U0WKR7_9PEZI</name>
<feature type="compositionally biased region" description="Polar residues" evidence="1">
    <location>
        <begin position="199"/>
        <end position="208"/>
    </location>
</feature>
<accession>A0A4U0WKR7</accession>
<gene>
    <name evidence="3" type="ORF">B0A49_09417</name>
</gene>
<keyword evidence="4" id="KW-1185">Reference proteome</keyword>
<dbReference type="InterPro" id="IPR020999">
    <property type="entry name" value="Chitin_synth_reg_RCR"/>
</dbReference>
<evidence type="ECO:0000313" key="4">
    <source>
        <dbReference type="Proteomes" id="UP000308768"/>
    </source>
</evidence>
<protein>
    <recommendedName>
        <fullName evidence="5">Ubiquitin-protein ligase sel1</fullName>
    </recommendedName>
</protein>
<sequence>MLSLFKRQSYWNYDGGYYDSWVCSPLPKSQSLKIHAINIPSQQWWSPAGMAIKYAIITALLLFIILYFVGGYTHAQRRIKKGLPPLRYHRWMLSRHQRGPYSASGQDDRAYHAYAVPPQGQAQGGWVYMGDRQGYGVGGEQGQTWAQPPPAYNHDLPPTYQPPMGSSKINPDQGFSTVPLTAGESSHARPAVAAPAPAQTHNTGSSNPFRRVGHMAGTELRGSVA</sequence>
<feature type="compositionally biased region" description="Polar residues" evidence="1">
    <location>
        <begin position="167"/>
        <end position="179"/>
    </location>
</feature>
<evidence type="ECO:0000313" key="3">
    <source>
        <dbReference type="EMBL" id="TKA63722.1"/>
    </source>
</evidence>
<feature type="transmembrane region" description="Helical" evidence="2">
    <location>
        <begin position="51"/>
        <end position="72"/>
    </location>
</feature>
<evidence type="ECO:0008006" key="5">
    <source>
        <dbReference type="Google" id="ProtNLM"/>
    </source>
</evidence>
<feature type="region of interest" description="Disordered" evidence="1">
    <location>
        <begin position="164"/>
        <end position="225"/>
    </location>
</feature>
<keyword evidence="2" id="KW-0472">Membrane</keyword>
<dbReference type="Proteomes" id="UP000308768">
    <property type="component" value="Unassembled WGS sequence"/>
</dbReference>
<proteinExistence type="predicted"/>
<comment type="caution">
    <text evidence="3">The sequence shown here is derived from an EMBL/GenBank/DDBJ whole genome shotgun (WGS) entry which is preliminary data.</text>
</comment>
<dbReference type="AlphaFoldDB" id="A0A4U0WKR7"/>
<keyword evidence="2" id="KW-0812">Transmembrane</keyword>
<organism evidence="3 4">
    <name type="scientific">Cryomyces minteri</name>
    <dbReference type="NCBI Taxonomy" id="331657"/>
    <lineage>
        <taxon>Eukaryota</taxon>
        <taxon>Fungi</taxon>
        <taxon>Dikarya</taxon>
        <taxon>Ascomycota</taxon>
        <taxon>Pezizomycotina</taxon>
        <taxon>Dothideomycetes</taxon>
        <taxon>Dothideomycetes incertae sedis</taxon>
        <taxon>Cryomyces</taxon>
    </lineage>
</organism>
<dbReference type="Pfam" id="PF12273">
    <property type="entry name" value="RCR"/>
    <property type="match status" value="1"/>
</dbReference>
<dbReference type="EMBL" id="NAJN01001361">
    <property type="protein sequence ID" value="TKA63722.1"/>
    <property type="molecule type" value="Genomic_DNA"/>
</dbReference>
<reference evidence="3 4" key="1">
    <citation type="submission" date="2017-03" db="EMBL/GenBank/DDBJ databases">
        <title>Genomes of endolithic fungi from Antarctica.</title>
        <authorList>
            <person name="Coleine C."/>
            <person name="Masonjones S."/>
            <person name="Stajich J.E."/>
        </authorList>
    </citation>
    <scope>NUCLEOTIDE SEQUENCE [LARGE SCALE GENOMIC DNA]</scope>
    <source>
        <strain evidence="3 4">CCFEE 5187</strain>
    </source>
</reference>
<keyword evidence="2" id="KW-1133">Transmembrane helix</keyword>